<dbReference type="EMBL" id="QRQE01000018">
    <property type="protein sequence ID" value="RHM76261.1"/>
    <property type="molecule type" value="Genomic_DNA"/>
</dbReference>
<evidence type="ECO:0008006" key="19">
    <source>
        <dbReference type="Google" id="ProtNLM"/>
    </source>
</evidence>
<dbReference type="EMBL" id="JAAIRV010000039">
    <property type="protein sequence ID" value="NSI59661.1"/>
    <property type="molecule type" value="Genomic_DNA"/>
</dbReference>
<feature type="transmembrane region" description="Helical" evidence="1">
    <location>
        <begin position="68"/>
        <end position="87"/>
    </location>
</feature>
<evidence type="ECO:0000313" key="16">
    <source>
        <dbReference type="Proteomes" id="UP000284472"/>
    </source>
</evidence>
<evidence type="ECO:0000313" key="15">
    <source>
        <dbReference type="Proteomes" id="UP000283992"/>
    </source>
</evidence>
<reference evidence="2" key="3">
    <citation type="journal article" date="2020" name="Cell Host Microbe">
        <title>Functional and Genomic Variation between Human-Derived Isolates of Lachnospiraceae Reveals Inter- and Intra-Species Diversity.</title>
        <authorList>
            <person name="Sorbara M.T."/>
            <person name="Littmann E.R."/>
            <person name="Fontana E."/>
            <person name="Moody T.U."/>
            <person name="Kohout C.E."/>
            <person name="Gjonbalaj M."/>
            <person name="Eaton V."/>
            <person name="Seok R."/>
            <person name="Leiner I.M."/>
            <person name="Pamer E.G."/>
        </authorList>
    </citation>
    <scope>NUCLEOTIDE SEQUENCE</scope>
    <source>
        <strain evidence="4">MSK.11.9</strain>
        <strain evidence="3">MSK.15.32</strain>
        <strain evidence="2">MSK.22.53</strain>
    </source>
</reference>
<keyword evidence="1" id="KW-0812">Transmembrane</keyword>
<dbReference type="RefSeq" id="WP_009245054.1">
    <property type="nucleotide sequence ID" value="NZ_BAABSA010000075.1"/>
</dbReference>
<name>A0A2N5PG94_MEDGN</name>
<dbReference type="EMBL" id="JAAIRM010000034">
    <property type="protein sequence ID" value="NSI20561.1"/>
    <property type="molecule type" value="Genomic_DNA"/>
</dbReference>
<reference evidence="13 14" key="2">
    <citation type="submission" date="2018-08" db="EMBL/GenBank/DDBJ databases">
        <title>A genome reference for cultivated species of the human gut microbiota.</title>
        <authorList>
            <person name="Zou Y."/>
            <person name="Xue W."/>
            <person name="Luo G."/>
        </authorList>
    </citation>
    <scope>NUCLEOTIDE SEQUENCE [LARGE SCALE GENOMIC DNA]</scope>
    <source>
        <strain evidence="8 14">AF19-16AC</strain>
        <strain evidence="7 18">AF27-4BH</strain>
        <strain evidence="11 17">AF33-12</strain>
        <strain evidence="10 15">AM12-54</strain>
        <strain evidence="9 16">AM32-6</strain>
        <strain evidence="6 13">TF01-20-2</strain>
    </source>
</reference>
<evidence type="ECO:0000313" key="3">
    <source>
        <dbReference type="EMBL" id="NSI59661.1"/>
    </source>
</evidence>
<evidence type="ECO:0000313" key="9">
    <source>
        <dbReference type="EMBL" id="RHD01842.1"/>
    </source>
</evidence>
<dbReference type="Proteomes" id="UP000283992">
    <property type="component" value="Unassembled WGS sequence"/>
</dbReference>
<dbReference type="EMBL" id="QSSX01000003">
    <property type="protein sequence ID" value="RGM25482.1"/>
    <property type="molecule type" value="Genomic_DNA"/>
</dbReference>
<comment type="caution">
    <text evidence="7">The sequence shown here is derived from an EMBL/GenBank/DDBJ whole genome shotgun (WGS) entry which is preliminary data.</text>
</comment>
<accession>A0A2N5PG94</accession>
<organism evidence="7 18">
    <name type="scientific">Mediterraneibacter gnavus</name>
    <name type="common">Ruminococcus gnavus</name>
    <dbReference type="NCBI Taxonomy" id="33038"/>
    <lineage>
        <taxon>Bacteria</taxon>
        <taxon>Bacillati</taxon>
        <taxon>Bacillota</taxon>
        <taxon>Clostridia</taxon>
        <taxon>Lachnospirales</taxon>
        <taxon>Lachnospiraceae</taxon>
        <taxon>Mediterraneibacter</taxon>
    </lineage>
</organism>
<evidence type="ECO:0000313" key="11">
    <source>
        <dbReference type="EMBL" id="RHM76261.1"/>
    </source>
</evidence>
<dbReference type="AlphaFoldDB" id="A0A2N5PG94"/>
<evidence type="ECO:0000313" key="7">
    <source>
        <dbReference type="EMBL" id="RGQ61262.1"/>
    </source>
</evidence>
<dbReference type="EMBL" id="QSIR01000034">
    <property type="protein sequence ID" value="RHD01842.1"/>
    <property type="molecule type" value="Genomic_DNA"/>
</dbReference>
<dbReference type="Proteomes" id="UP000284472">
    <property type="component" value="Unassembled WGS sequence"/>
</dbReference>
<evidence type="ECO:0000313" key="12">
    <source>
        <dbReference type="Proteomes" id="UP000235093"/>
    </source>
</evidence>
<reference evidence="5 12" key="1">
    <citation type="journal article" date="2017" name="Genome Med.">
        <title>A novel Ruminococcus gnavus clade enriched in inflammatory bowel disease patients.</title>
        <authorList>
            <person name="Hall A.B."/>
            <person name="Yassour M."/>
            <person name="Sauk J."/>
            <person name="Garner A."/>
            <person name="Jiang X."/>
            <person name="Arthur T."/>
            <person name="Lagoudas G.K."/>
            <person name="Vatanen T."/>
            <person name="Fornelos N."/>
            <person name="Wilson R."/>
            <person name="Bertha M."/>
            <person name="Cohen M."/>
            <person name="Garber J."/>
            <person name="Khalili H."/>
            <person name="Gevers D."/>
            <person name="Ananthakrishnan A.N."/>
            <person name="Kugathasan S."/>
            <person name="Lander E.S."/>
            <person name="Blainey P."/>
            <person name="Vlamakis H."/>
            <person name="Xavier R.J."/>
            <person name="Huttenhower C."/>
        </authorList>
    </citation>
    <scope>NUCLEOTIDE SEQUENCE [LARGE SCALE GENOMIC DNA]</scope>
    <source>
        <strain evidence="5 12">RJX1125</strain>
    </source>
</reference>
<dbReference type="EMBL" id="QRLN01000019">
    <property type="protein sequence ID" value="RHJ09509.1"/>
    <property type="molecule type" value="Genomic_DNA"/>
</dbReference>
<dbReference type="Proteomes" id="UP000260808">
    <property type="component" value="Unassembled WGS sequence"/>
</dbReference>
<evidence type="ECO:0000313" key="10">
    <source>
        <dbReference type="EMBL" id="RHJ09509.1"/>
    </source>
</evidence>
<dbReference type="Pfam" id="PF16079">
    <property type="entry name" value="Phage_holin_5_2"/>
    <property type="match status" value="1"/>
</dbReference>
<evidence type="ECO:0000313" key="2">
    <source>
        <dbReference type="EMBL" id="NSI20561.1"/>
    </source>
</evidence>
<dbReference type="Proteomes" id="UP000283834">
    <property type="component" value="Unassembled WGS sequence"/>
</dbReference>
<evidence type="ECO:0000313" key="5">
    <source>
        <dbReference type="EMBL" id="PLT72100.1"/>
    </source>
</evidence>
<dbReference type="InterPro" id="IPR032111">
    <property type="entry name" value="Clostridium_phage_holin"/>
</dbReference>
<dbReference type="Proteomes" id="UP000286137">
    <property type="component" value="Unassembled WGS sequence"/>
</dbReference>
<dbReference type="Proteomes" id="UP001296581">
    <property type="component" value="Unassembled WGS sequence"/>
</dbReference>
<protein>
    <recommendedName>
        <fullName evidence="19">Holin</fullName>
    </recommendedName>
</protein>
<dbReference type="Proteomes" id="UP001296643">
    <property type="component" value="Unassembled WGS sequence"/>
</dbReference>
<dbReference type="EMBL" id="JAAIRY010000008">
    <property type="protein sequence ID" value="NSI65016.1"/>
    <property type="molecule type" value="Genomic_DNA"/>
</dbReference>
<evidence type="ECO:0000313" key="17">
    <source>
        <dbReference type="Proteomes" id="UP000285610"/>
    </source>
</evidence>
<dbReference type="Proteomes" id="UP000235093">
    <property type="component" value="Unassembled WGS sequence"/>
</dbReference>
<proteinExistence type="predicted"/>
<keyword evidence="1" id="KW-1133">Transmembrane helix</keyword>
<dbReference type="Proteomes" id="UP000285610">
    <property type="component" value="Unassembled WGS sequence"/>
</dbReference>
<evidence type="ECO:0000313" key="13">
    <source>
        <dbReference type="Proteomes" id="UP000260808"/>
    </source>
</evidence>
<evidence type="ECO:0000256" key="1">
    <source>
        <dbReference type="SAM" id="Phobius"/>
    </source>
</evidence>
<evidence type="ECO:0000313" key="4">
    <source>
        <dbReference type="EMBL" id="NSI65016.1"/>
    </source>
</evidence>
<reference evidence="2" key="4">
    <citation type="submission" date="2020-02" db="EMBL/GenBank/DDBJ databases">
        <authorList>
            <person name="Littmann E."/>
            <person name="Sorbara M."/>
        </authorList>
    </citation>
    <scope>NUCLEOTIDE SEQUENCE</scope>
    <source>
        <strain evidence="4">MSK.11.9</strain>
        <strain evidence="3">MSK.15.32</strain>
        <strain evidence="2">MSK.22.53</strain>
    </source>
</reference>
<dbReference type="EMBL" id="QRTJ01000042">
    <property type="protein sequence ID" value="RGQ61262.1"/>
    <property type="molecule type" value="Genomic_DNA"/>
</dbReference>
<keyword evidence="1" id="KW-0472">Membrane</keyword>
<dbReference type="EMBL" id="NIHT01000026">
    <property type="protein sequence ID" value="PLT72100.1"/>
    <property type="molecule type" value="Genomic_DNA"/>
</dbReference>
<dbReference type="Proteomes" id="UP001296580">
    <property type="component" value="Unassembled WGS sequence"/>
</dbReference>
<sequence>MMEQTMNYVKPELIVVAVVLYFIGMGLKQSQTVKDKYIPLILGGIGIVLCAVWVIASCPISTGQEIAMAVFTAIVQGILVAGLSTYVNQAIKQMHKEE</sequence>
<evidence type="ECO:0000313" key="8">
    <source>
        <dbReference type="EMBL" id="RGT41993.1"/>
    </source>
</evidence>
<evidence type="ECO:0000313" key="6">
    <source>
        <dbReference type="EMBL" id="RGM25482.1"/>
    </source>
</evidence>
<evidence type="ECO:0000313" key="18">
    <source>
        <dbReference type="Proteomes" id="UP000286137"/>
    </source>
</evidence>
<evidence type="ECO:0000313" key="14">
    <source>
        <dbReference type="Proteomes" id="UP000283834"/>
    </source>
</evidence>
<gene>
    <name evidence="5" type="ORF">CDL23_13860</name>
    <name evidence="10" type="ORF">DW142_12215</name>
    <name evidence="9" type="ORF">DW812_16000</name>
    <name evidence="8" type="ORF">DWX36_01900</name>
    <name evidence="7" type="ORF">DWY88_15155</name>
    <name evidence="11" type="ORF">DWZ50_08545</name>
    <name evidence="6" type="ORF">DXC31_01890</name>
    <name evidence="2" type="ORF">G4958_14690</name>
    <name evidence="4" type="ORF">G4981_06975</name>
    <name evidence="3" type="ORF">G4993_14865</name>
</gene>
<feature type="transmembrane region" description="Helical" evidence="1">
    <location>
        <begin position="37"/>
        <end position="56"/>
    </location>
</feature>
<dbReference type="EMBL" id="QRWQ01000001">
    <property type="protein sequence ID" value="RGT41993.1"/>
    <property type="molecule type" value="Genomic_DNA"/>
</dbReference>